<dbReference type="InterPro" id="IPR013094">
    <property type="entry name" value="AB_hydrolase_3"/>
</dbReference>
<name>A0ABP9CV13_9ACTN</name>
<accession>A0ABP9CV13</accession>
<keyword evidence="1 3" id="KW-0378">Hydrolase</keyword>
<dbReference type="Proteomes" id="UP001500839">
    <property type="component" value="Unassembled WGS sequence"/>
</dbReference>
<feature type="domain" description="Alpha/beta hydrolase fold-3" evidence="2">
    <location>
        <begin position="101"/>
        <end position="300"/>
    </location>
</feature>
<evidence type="ECO:0000313" key="4">
    <source>
        <dbReference type="Proteomes" id="UP001500839"/>
    </source>
</evidence>
<proteinExistence type="predicted"/>
<dbReference type="SUPFAM" id="SSF53474">
    <property type="entry name" value="alpha/beta-Hydrolases"/>
    <property type="match status" value="1"/>
</dbReference>
<dbReference type="Pfam" id="PF07859">
    <property type="entry name" value="Abhydrolase_3"/>
    <property type="match status" value="1"/>
</dbReference>
<evidence type="ECO:0000313" key="3">
    <source>
        <dbReference type="EMBL" id="GAA4819718.1"/>
    </source>
</evidence>
<reference evidence="4" key="1">
    <citation type="journal article" date="2019" name="Int. J. Syst. Evol. Microbiol.">
        <title>The Global Catalogue of Microorganisms (GCM) 10K type strain sequencing project: providing services to taxonomists for standard genome sequencing and annotation.</title>
        <authorList>
            <consortium name="The Broad Institute Genomics Platform"/>
            <consortium name="The Broad Institute Genome Sequencing Center for Infectious Disease"/>
            <person name="Wu L."/>
            <person name="Ma J."/>
        </authorList>
    </citation>
    <scope>NUCLEOTIDE SEQUENCE [LARGE SCALE GENOMIC DNA]</scope>
    <source>
        <strain evidence="4">JCM 18542</strain>
    </source>
</reference>
<gene>
    <name evidence="3" type="ORF">GCM10023353_29250</name>
</gene>
<dbReference type="Gene3D" id="3.40.50.1820">
    <property type="entry name" value="alpha/beta hydrolase"/>
    <property type="match status" value="1"/>
</dbReference>
<evidence type="ECO:0000256" key="1">
    <source>
        <dbReference type="ARBA" id="ARBA00022801"/>
    </source>
</evidence>
<organism evidence="3 4">
    <name type="scientific">Tomitella cavernea</name>
    <dbReference type="NCBI Taxonomy" id="1387982"/>
    <lineage>
        <taxon>Bacteria</taxon>
        <taxon>Bacillati</taxon>
        <taxon>Actinomycetota</taxon>
        <taxon>Actinomycetes</taxon>
        <taxon>Mycobacteriales</taxon>
        <taxon>Tomitella</taxon>
    </lineage>
</organism>
<evidence type="ECO:0000259" key="2">
    <source>
        <dbReference type="Pfam" id="PF07859"/>
    </source>
</evidence>
<dbReference type="InterPro" id="IPR050300">
    <property type="entry name" value="GDXG_lipolytic_enzyme"/>
</dbReference>
<keyword evidence="4" id="KW-1185">Reference proteome</keyword>
<dbReference type="EMBL" id="BAABKQ010000001">
    <property type="protein sequence ID" value="GAA4819718.1"/>
    <property type="molecule type" value="Genomic_DNA"/>
</dbReference>
<protein>
    <submittedName>
        <fullName evidence="3">Alpha/beta hydrolase</fullName>
    </submittedName>
</protein>
<dbReference type="PANTHER" id="PTHR48081:SF8">
    <property type="entry name" value="ALPHA_BETA HYDROLASE FOLD-3 DOMAIN-CONTAINING PROTEIN-RELATED"/>
    <property type="match status" value="1"/>
</dbReference>
<comment type="caution">
    <text evidence="3">The sequence shown here is derived from an EMBL/GenBank/DDBJ whole genome shotgun (WGS) entry which is preliminary data.</text>
</comment>
<dbReference type="PANTHER" id="PTHR48081">
    <property type="entry name" value="AB HYDROLASE SUPERFAMILY PROTEIN C4A8.06C"/>
    <property type="match status" value="1"/>
</dbReference>
<dbReference type="GO" id="GO:0016787">
    <property type="term" value="F:hydrolase activity"/>
    <property type="evidence" value="ECO:0007669"/>
    <property type="project" value="UniProtKB-KW"/>
</dbReference>
<dbReference type="InterPro" id="IPR029058">
    <property type="entry name" value="AB_hydrolase_fold"/>
</dbReference>
<sequence length="340" mass="36760">MGGARALTVSTATAPFTWHWTQSRMAKRIRRLARVAVKPVMTFWPMTERGIDVIERADHWAESRIPHPAGADITDVLLGGVRCERTTPRTPATDALAGGVVLYLHGGAFLFGGPSTHRGVCALLAKTAGVPVYSVEYRQLPAGPVSASVADAVTAYTALLESVEDPAHVIVGGDSAGGYLAMKVAEIAALRSIRRPAAVFGYSPLLDLVLGENDPGYFRRDAYLPTRPLEKLRERWLDGPDTIEGEQSPVDVDPALFPPVFLSAAEYELLRPGVEVMTQRLHDAGIPVETHLWVGQVHAFPAVGARLPEAREIVRLSVEFARRAVEGRSMEADADDGRCA</sequence>